<dbReference type="OMA" id="ALYWETY"/>
<evidence type="ECO:0000313" key="3">
    <source>
        <dbReference type="Proteomes" id="UP000053558"/>
    </source>
</evidence>
<dbReference type="AlphaFoldDB" id="A0A5M3MYJ8"/>
<sequence>MSFGHLQRDTGMQNSVSNVSSLNQALGPHLTPTLSSRVPFPDGQYRLSDSPSSGPILDANNVAQRSAAAQNVTGPSHSPIHEFSLPLNNDNPVPGPVGPLKRKQTGESSVGANGQLGKRRRETGDAGDVGDAFETDPVHGSKHWTEDEKSKLFNWLMGPGQDDHWNALRATKNSCLRECSNEVFGGKKTYQALKGCYERNFNLFKQIYAFEVYSSQLGNGSVNYSAEGERLREYERRLQLARKGGCDVGNLNARTVDHWHKAGWYNLFYSRWNGDPATTRPSTRPNGTTGSTLGGGDEADEDDAPPDFPEAVAPPMSAPSMSAPSLPSRSIVTPFPVFHQGTVSGAGPSLELPVAEIGSPPKSSQRVPNASTAVEPAGDQPAINVVMPQTMMTGFLQLLQMQSQHSKMKLEYLRRREEREEKESATRREADRVRLEREATEKERNSQFENMKHRAKMATDLLSQPEVDASVRQAAGDYLKKLFSAID</sequence>
<protein>
    <submittedName>
        <fullName evidence="2">Uncharacterized protein</fullName>
    </submittedName>
</protein>
<feature type="compositionally biased region" description="Low complexity" evidence="1">
    <location>
        <begin position="309"/>
        <end position="326"/>
    </location>
</feature>
<evidence type="ECO:0000256" key="1">
    <source>
        <dbReference type="SAM" id="MobiDB-lite"/>
    </source>
</evidence>
<dbReference type="Proteomes" id="UP000053558">
    <property type="component" value="Unassembled WGS sequence"/>
</dbReference>
<comment type="caution">
    <text evidence="2">The sequence shown here is derived from an EMBL/GenBank/DDBJ whole genome shotgun (WGS) entry which is preliminary data.</text>
</comment>
<feature type="region of interest" description="Disordered" evidence="1">
    <location>
        <begin position="275"/>
        <end position="326"/>
    </location>
</feature>
<proteinExistence type="predicted"/>
<dbReference type="RefSeq" id="XP_007765973.1">
    <property type="nucleotide sequence ID" value="XM_007767783.1"/>
</dbReference>
<feature type="region of interest" description="Disordered" evidence="1">
    <location>
        <begin position="417"/>
        <end position="451"/>
    </location>
</feature>
<dbReference type="EMBL" id="JH711575">
    <property type="protein sequence ID" value="EIW84210.1"/>
    <property type="molecule type" value="Genomic_DNA"/>
</dbReference>
<organism evidence="2 3">
    <name type="scientific">Coniophora puteana (strain RWD-64-598)</name>
    <name type="common">Brown rot fungus</name>
    <dbReference type="NCBI Taxonomy" id="741705"/>
    <lineage>
        <taxon>Eukaryota</taxon>
        <taxon>Fungi</taxon>
        <taxon>Dikarya</taxon>
        <taxon>Basidiomycota</taxon>
        <taxon>Agaricomycotina</taxon>
        <taxon>Agaricomycetes</taxon>
        <taxon>Agaricomycetidae</taxon>
        <taxon>Boletales</taxon>
        <taxon>Coniophorineae</taxon>
        <taxon>Coniophoraceae</taxon>
        <taxon>Coniophora</taxon>
    </lineage>
</organism>
<accession>A0A5M3MYJ8</accession>
<reference evidence="3" key="1">
    <citation type="journal article" date="2012" name="Science">
        <title>The Paleozoic origin of enzymatic lignin decomposition reconstructed from 31 fungal genomes.</title>
        <authorList>
            <person name="Floudas D."/>
            <person name="Binder M."/>
            <person name="Riley R."/>
            <person name="Barry K."/>
            <person name="Blanchette R.A."/>
            <person name="Henrissat B."/>
            <person name="Martinez A.T."/>
            <person name="Otillar R."/>
            <person name="Spatafora J.W."/>
            <person name="Yadav J.S."/>
            <person name="Aerts A."/>
            <person name="Benoit I."/>
            <person name="Boyd A."/>
            <person name="Carlson A."/>
            <person name="Copeland A."/>
            <person name="Coutinho P.M."/>
            <person name="de Vries R.P."/>
            <person name="Ferreira P."/>
            <person name="Findley K."/>
            <person name="Foster B."/>
            <person name="Gaskell J."/>
            <person name="Glotzer D."/>
            <person name="Gorecki P."/>
            <person name="Heitman J."/>
            <person name="Hesse C."/>
            <person name="Hori C."/>
            <person name="Igarashi K."/>
            <person name="Jurgens J.A."/>
            <person name="Kallen N."/>
            <person name="Kersten P."/>
            <person name="Kohler A."/>
            <person name="Kuees U."/>
            <person name="Kumar T.K.A."/>
            <person name="Kuo A."/>
            <person name="LaButti K."/>
            <person name="Larrondo L.F."/>
            <person name="Lindquist E."/>
            <person name="Ling A."/>
            <person name="Lombard V."/>
            <person name="Lucas S."/>
            <person name="Lundell T."/>
            <person name="Martin R."/>
            <person name="McLaughlin D.J."/>
            <person name="Morgenstern I."/>
            <person name="Morin E."/>
            <person name="Murat C."/>
            <person name="Nagy L.G."/>
            <person name="Nolan M."/>
            <person name="Ohm R.A."/>
            <person name="Patyshakuliyeva A."/>
            <person name="Rokas A."/>
            <person name="Ruiz-Duenas F.J."/>
            <person name="Sabat G."/>
            <person name="Salamov A."/>
            <person name="Samejima M."/>
            <person name="Schmutz J."/>
            <person name="Slot J.C."/>
            <person name="St John F."/>
            <person name="Stenlid J."/>
            <person name="Sun H."/>
            <person name="Sun S."/>
            <person name="Syed K."/>
            <person name="Tsang A."/>
            <person name="Wiebenga A."/>
            <person name="Young D."/>
            <person name="Pisabarro A."/>
            <person name="Eastwood D.C."/>
            <person name="Martin F."/>
            <person name="Cullen D."/>
            <person name="Grigoriev I.V."/>
            <person name="Hibbett D.S."/>
        </authorList>
    </citation>
    <scope>NUCLEOTIDE SEQUENCE [LARGE SCALE GENOMIC DNA]</scope>
    <source>
        <strain evidence="3">RWD-64-598 SS2</strain>
    </source>
</reference>
<dbReference type="GeneID" id="19204907"/>
<keyword evidence="3" id="KW-1185">Reference proteome</keyword>
<gene>
    <name evidence="2" type="ORF">CONPUDRAFT_163391</name>
</gene>
<feature type="region of interest" description="Disordered" evidence="1">
    <location>
        <begin position="89"/>
        <end position="144"/>
    </location>
</feature>
<dbReference type="OrthoDB" id="2685034at2759"/>
<name>A0A5M3MYJ8_CONPW</name>
<feature type="region of interest" description="Disordered" evidence="1">
    <location>
        <begin position="23"/>
        <end position="58"/>
    </location>
</feature>
<feature type="compositionally biased region" description="Polar residues" evidence="1">
    <location>
        <begin position="279"/>
        <end position="291"/>
    </location>
</feature>
<dbReference type="KEGG" id="cput:CONPUDRAFT_163391"/>
<evidence type="ECO:0000313" key="2">
    <source>
        <dbReference type="EMBL" id="EIW84210.1"/>
    </source>
</evidence>